<comment type="caution">
    <text evidence="1">The sequence shown here is derived from an EMBL/GenBank/DDBJ whole genome shotgun (WGS) entry which is preliminary data.</text>
</comment>
<evidence type="ECO:0000313" key="1">
    <source>
        <dbReference type="EMBL" id="PZX09804.1"/>
    </source>
</evidence>
<evidence type="ECO:0000313" key="2">
    <source>
        <dbReference type="Proteomes" id="UP000248916"/>
    </source>
</evidence>
<name>A0A2W7MYW4_9RHOB</name>
<dbReference type="AlphaFoldDB" id="A0A2W7MYW4"/>
<proteinExistence type="predicted"/>
<dbReference type="Proteomes" id="UP000248916">
    <property type="component" value="Unassembled WGS sequence"/>
</dbReference>
<reference evidence="1 2" key="1">
    <citation type="submission" date="2018-06" db="EMBL/GenBank/DDBJ databases">
        <title>Genomic Encyclopedia of Archaeal and Bacterial Type Strains, Phase II (KMG-II): from individual species to whole genera.</title>
        <authorList>
            <person name="Goeker M."/>
        </authorList>
    </citation>
    <scope>NUCLEOTIDE SEQUENCE [LARGE SCALE GENOMIC DNA]</scope>
    <source>
        <strain evidence="1 2">DSM 22009</strain>
    </source>
</reference>
<keyword evidence="2" id="KW-1185">Reference proteome</keyword>
<sequence>MVDDLSRESLTSVADPSLSNLRVARDLNALIAQGSRMAMAVFDDVTALTFMVVMSWCHRTGVDWQYIAPGAPMRNTGLSKGPTGG</sequence>
<accession>A0A2W7MYW4</accession>
<dbReference type="EMBL" id="QKZL01000065">
    <property type="protein sequence ID" value="PZX09804.1"/>
    <property type="molecule type" value="Genomic_DNA"/>
</dbReference>
<dbReference type="OrthoDB" id="9813285at2"/>
<protein>
    <submittedName>
        <fullName evidence="1">Putative transposase</fullName>
    </submittedName>
</protein>
<gene>
    <name evidence="1" type="ORF">LX81_04387</name>
</gene>
<organism evidence="1 2">
    <name type="scientific">Palleronia aestuarii</name>
    <dbReference type="NCBI Taxonomy" id="568105"/>
    <lineage>
        <taxon>Bacteria</taxon>
        <taxon>Pseudomonadati</taxon>
        <taxon>Pseudomonadota</taxon>
        <taxon>Alphaproteobacteria</taxon>
        <taxon>Rhodobacterales</taxon>
        <taxon>Roseobacteraceae</taxon>
        <taxon>Palleronia</taxon>
    </lineage>
</organism>
<dbReference type="RefSeq" id="WP_111539295.1">
    <property type="nucleotide sequence ID" value="NZ_QKZL01000065.1"/>
</dbReference>